<dbReference type="GO" id="GO:0016042">
    <property type="term" value="P:lipid catabolic process"/>
    <property type="evidence" value="ECO:0007669"/>
    <property type="project" value="InterPro"/>
</dbReference>
<keyword evidence="3 14" id="KW-0964">Secreted</keyword>
<comment type="catalytic activity">
    <reaction evidence="14">
        <text>a 1,2-diacyl-sn-glycero-3-phosphocholine + H2O = a 1-acyl-sn-glycero-3-phosphocholine + a fatty acid + H(+)</text>
        <dbReference type="Rhea" id="RHEA:15801"/>
        <dbReference type="ChEBI" id="CHEBI:15377"/>
        <dbReference type="ChEBI" id="CHEBI:15378"/>
        <dbReference type="ChEBI" id="CHEBI:28868"/>
        <dbReference type="ChEBI" id="CHEBI:57643"/>
        <dbReference type="ChEBI" id="CHEBI:58168"/>
        <dbReference type="EC" id="3.1.1.4"/>
    </reaction>
</comment>
<dbReference type="InterPro" id="IPR016090">
    <property type="entry name" value="PLA2-like_dom"/>
</dbReference>
<evidence type="ECO:0000256" key="14">
    <source>
        <dbReference type="RuleBase" id="RU361236"/>
    </source>
</evidence>
<dbReference type="Ensembl" id="ENSCAFT00020011964.1">
    <property type="protein sequence ID" value="ENSCAFP00020010302.1"/>
    <property type="gene ID" value="ENSCAFG00020008343.1"/>
</dbReference>
<evidence type="ECO:0000256" key="15">
    <source>
        <dbReference type="SAM" id="MobiDB-lite"/>
    </source>
</evidence>
<feature type="domain" description="Phospholipase A2-like central" evidence="16">
    <location>
        <begin position="19"/>
        <end position="137"/>
    </location>
</feature>
<dbReference type="PANTHER" id="PTHR11716:SF57">
    <property type="entry name" value="GROUP IID SECRETORY PHOSPHOLIPASE A2"/>
    <property type="match status" value="1"/>
</dbReference>
<feature type="disulfide bond" evidence="12">
    <location>
        <begin position="46"/>
        <end position="62"/>
    </location>
</feature>
<dbReference type="Pfam" id="PF00068">
    <property type="entry name" value="Phospholip_A2_1"/>
    <property type="match status" value="1"/>
</dbReference>
<dbReference type="GO" id="GO:0042130">
    <property type="term" value="P:negative regulation of T cell proliferation"/>
    <property type="evidence" value="ECO:0007669"/>
    <property type="project" value="Ensembl"/>
</dbReference>
<dbReference type="GO" id="GO:0005509">
    <property type="term" value="F:calcium ion binding"/>
    <property type="evidence" value="ECO:0007669"/>
    <property type="project" value="InterPro"/>
</dbReference>
<comment type="similarity">
    <text evidence="2 13">Belongs to the phospholipase A2 family.</text>
</comment>
<dbReference type="InterPro" id="IPR036444">
    <property type="entry name" value="PLipase_A2_dom_sf"/>
</dbReference>
<comment type="catalytic activity">
    <reaction evidence="7">
        <text>1,2-dihexadecanoyl-sn-glycero-3-phosphocholine + H2O = 1-hexadecanoyl-sn-glycero-3-phosphocholine + hexadecanoate + H(+)</text>
        <dbReference type="Rhea" id="RHEA:41223"/>
        <dbReference type="ChEBI" id="CHEBI:7896"/>
        <dbReference type="ChEBI" id="CHEBI:15377"/>
        <dbReference type="ChEBI" id="CHEBI:15378"/>
        <dbReference type="ChEBI" id="CHEBI:72998"/>
        <dbReference type="ChEBI" id="CHEBI:72999"/>
    </reaction>
    <physiologicalReaction direction="left-to-right" evidence="7">
        <dbReference type="Rhea" id="RHEA:41224"/>
    </physiologicalReaction>
</comment>
<dbReference type="GO" id="GO:0043395">
    <property type="term" value="F:heparan sulfate proteoglycan binding"/>
    <property type="evidence" value="ECO:0007669"/>
    <property type="project" value="Ensembl"/>
</dbReference>
<name>A0A8C0K595_CANLU</name>
<reference evidence="17" key="1">
    <citation type="submission" date="2025-08" db="UniProtKB">
        <authorList>
            <consortium name="Ensembl"/>
        </authorList>
    </citation>
    <scope>IDENTIFICATION</scope>
</reference>
<gene>
    <name evidence="17" type="primary">LOC112660279</name>
</gene>
<feature type="binding site" evidence="11">
    <location>
        <position position="49"/>
    </location>
    <ligand>
        <name>Ca(2+)</name>
        <dbReference type="ChEBI" id="CHEBI:29108"/>
    </ligand>
</feature>
<comment type="catalytic activity">
    <reaction evidence="5">
        <text>1-hexadecanoyl-2-(9Z-octadecenoyl)-sn-glycero-3-phospho-(1'-sn-glycerol) + H2O = 1-hexadecanoyl-sn-glycero-3-phospho-(1'-sn-glycerol) + (9Z)-octadecenoate + H(+)</text>
        <dbReference type="Rhea" id="RHEA:40919"/>
        <dbReference type="ChEBI" id="CHEBI:15377"/>
        <dbReference type="ChEBI" id="CHEBI:15378"/>
        <dbReference type="ChEBI" id="CHEBI:30823"/>
        <dbReference type="ChEBI" id="CHEBI:72841"/>
        <dbReference type="ChEBI" id="CHEBI:75158"/>
    </reaction>
    <physiologicalReaction direction="left-to-right" evidence="5">
        <dbReference type="Rhea" id="RHEA:40920"/>
    </physiologicalReaction>
</comment>
<evidence type="ECO:0000256" key="13">
    <source>
        <dbReference type="RuleBase" id="RU003654"/>
    </source>
</evidence>
<evidence type="ECO:0000256" key="6">
    <source>
        <dbReference type="ARBA" id="ARBA00048221"/>
    </source>
</evidence>
<dbReference type="Proteomes" id="UP000694391">
    <property type="component" value="Unplaced"/>
</dbReference>
<dbReference type="GO" id="GO:0046470">
    <property type="term" value="P:phosphatidylcholine metabolic process"/>
    <property type="evidence" value="ECO:0007669"/>
    <property type="project" value="Ensembl"/>
</dbReference>
<comment type="catalytic activity">
    <reaction evidence="6">
        <text>N-hexadecanoyl-1,2-di-(9Z-octadecenoyl)-sn-glycero-3-phosphoethanolamine + H2O = N-hexadecanoyl-1-(9Z-octadecenoyl)-sn-glycero-3-phosphoethanolamine + (9Z)-octadecenoate + H(+)</text>
        <dbReference type="Rhea" id="RHEA:45424"/>
        <dbReference type="ChEBI" id="CHEBI:15377"/>
        <dbReference type="ChEBI" id="CHEBI:15378"/>
        <dbReference type="ChEBI" id="CHEBI:30823"/>
        <dbReference type="ChEBI" id="CHEBI:78097"/>
        <dbReference type="ChEBI" id="CHEBI:85217"/>
    </reaction>
    <physiologicalReaction direction="left-to-right" evidence="6">
        <dbReference type="Rhea" id="RHEA:45425"/>
    </physiologicalReaction>
</comment>
<dbReference type="SMART" id="SM00085">
    <property type="entry name" value="PA2c"/>
    <property type="match status" value="1"/>
</dbReference>
<dbReference type="GO" id="GO:0002361">
    <property type="term" value="P:CD4-positive, CD25-positive, alpha-beta regulatory T cell differentiation"/>
    <property type="evidence" value="ECO:0007669"/>
    <property type="project" value="Ensembl"/>
</dbReference>
<feature type="disulfide bond" evidence="12">
    <location>
        <begin position="77"/>
        <end position="102"/>
    </location>
</feature>
<dbReference type="AlphaFoldDB" id="A0A8C0K595"/>
<dbReference type="PRINTS" id="PR00389">
    <property type="entry name" value="PHPHLIPASEA2"/>
</dbReference>
<dbReference type="PROSITE" id="PS00119">
    <property type="entry name" value="PA2_ASP"/>
    <property type="match status" value="1"/>
</dbReference>
<reference evidence="17" key="2">
    <citation type="submission" date="2025-09" db="UniProtKB">
        <authorList>
            <consortium name="Ensembl"/>
        </authorList>
    </citation>
    <scope>IDENTIFICATION</scope>
</reference>
<evidence type="ECO:0000256" key="9">
    <source>
        <dbReference type="ARBA" id="ARBA00049039"/>
    </source>
</evidence>
<sequence length="176" mass="19999">TTKFFRGTHLLGVIPTQGGIMNLNKMIKQVTRKTPIFSYWFYGCHCGPGGRGQPKDATDWCCQTHDCCYEHLKLHRCRIHTNHYDYTFSHGDIQCSDKGTWCEQQLCACDKEMVLCLQRNLDSYQRHLRYYWRPHCRGQTPISLPCSSASPAEGPVGLPTPLPRVRPPEPAGGVST</sequence>
<keyword evidence="11" id="KW-0479">Metal-binding</keyword>
<evidence type="ECO:0000256" key="11">
    <source>
        <dbReference type="PIRSR" id="PIRSR601211-2"/>
    </source>
</evidence>
<feature type="disulfide bond" evidence="12">
    <location>
        <begin position="95"/>
        <end position="107"/>
    </location>
</feature>
<evidence type="ECO:0000256" key="3">
    <source>
        <dbReference type="ARBA" id="ARBA00022525"/>
    </source>
</evidence>
<dbReference type="SUPFAM" id="SSF48619">
    <property type="entry name" value="Phospholipase A2, PLA2"/>
    <property type="match status" value="1"/>
</dbReference>
<keyword evidence="18" id="KW-1185">Reference proteome</keyword>
<dbReference type="GO" id="GO:0002864">
    <property type="term" value="P:regulation of acute inflammatory response to antigenic stimulus"/>
    <property type="evidence" value="ECO:0007669"/>
    <property type="project" value="Ensembl"/>
</dbReference>
<feature type="compositionally biased region" description="Pro residues" evidence="15">
    <location>
        <begin position="158"/>
        <end position="170"/>
    </location>
</feature>
<keyword evidence="14" id="KW-0378">Hydrolase</keyword>
<keyword evidence="4 12" id="KW-1015">Disulfide bond</keyword>
<keyword evidence="14" id="KW-0443">Lipid metabolism</keyword>
<feature type="binding site" evidence="11">
    <location>
        <position position="47"/>
    </location>
    <ligand>
        <name>Ca(2+)</name>
        <dbReference type="ChEBI" id="CHEBI:29108"/>
    </ligand>
</feature>
<evidence type="ECO:0000256" key="1">
    <source>
        <dbReference type="ARBA" id="ARBA00004613"/>
    </source>
</evidence>
<comment type="subcellular location">
    <subcellularLocation>
        <location evidence="1 14">Secreted</location>
    </subcellularLocation>
</comment>
<feature type="active site" evidence="10">
    <location>
        <position position="110"/>
    </location>
</feature>
<dbReference type="FunFam" id="1.20.90.10:FF:000001">
    <property type="entry name" value="Basic phospholipase A2 homolog"/>
    <property type="match status" value="1"/>
</dbReference>
<dbReference type="GO" id="GO:0050482">
    <property type="term" value="P:arachidonate secretion"/>
    <property type="evidence" value="ECO:0007669"/>
    <property type="project" value="InterPro"/>
</dbReference>
<dbReference type="GO" id="GO:0008201">
    <property type="term" value="F:heparin binding"/>
    <property type="evidence" value="ECO:0007669"/>
    <property type="project" value="Ensembl"/>
</dbReference>
<evidence type="ECO:0000256" key="4">
    <source>
        <dbReference type="ARBA" id="ARBA00023157"/>
    </source>
</evidence>
<keyword evidence="11 14" id="KW-0106">Calcium</keyword>
<dbReference type="EC" id="3.1.1.4" evidence="14"/>
<evidence type="ECO:0000256" key="7">
    <source>
        <dbReference type="ARBA" id="ARBA00048227"/>
    </source>
</evidence>
<evidence type="ECO:0000313" key="17">
    <source>
        <dbReference type="Ensembl" id="ENSCAFP00020010302.1"/>
    </source>
</evidence>
<evidence type="ECO:0000256" key="5">
    <source>
        <dbReference type="ARBA" id="ARBA00048015"/>
    </source>
</evidence>
<dbReference type="GO" id="GO:0005576">
    <property type="term" value="C:extracellular region"/>
    <property type="evidence" value="ECO:0007669"/>
    <property type="project" value="UniProtKB-SubCell"/>
</dbReference>
<dbReference type="GO" id="GO:0046337">
    <property type="term" value="P:phosphatidylethanolamine metabolic process"/>
    <property type="evidence" value="ECO:0007669"/>
    <property type="project" value="Ensembl"/>
</dbReference>
<comment type="catalytic activity">
    <reaction evidence="9">
        <text>1-hexadecanoyl-2-(9Z,12Z-octadecadienoyl)-sn-glycero-3-phosphoethanolamine + H2O = 1-hexadecanoyl-sn-glycero-3-phosphoethanolamine + (9Z,12Z)-octadecadienoate + H(+)</text>
        <dbReference type="Rhea" id="RHEA:40815"/>
        <dbReference type="ChEBI" id="CHEBI:15377"/>
        <dbReference type="ChEBI" id="CHEBI:15378"/>
        <dbReference type="ChEBI" id="CHEBI:30245"/>
        <dbReference type="ChEBI" id="CHEBI:73004"/>
        <dbReference type="ChEBI" id="CHEBI:73008"/>
    </reaction>
    <physiologicalReaction direction="left-to-right" evidence="9">
        <dbReference type="Rhea" id="RHEA:40816"/>
    </physiologicalReaction>
</comment>
<organism evidence="17 18">
    <name type="scientific">Canis lupus dingo</name>
    <name type="common">dingo</name>
    <dbReference type="NCBI Taxonomy" id="286419"/>
    <lineage>
        <taxon>Eukaryota</taxon>
        <taxon>Metazoa</taxon>
        <taxon>Chordata</taxon>
        <taxon>Craniata</taxon>
        <taxon>Vertebrata</taxon>
        <taxon>Euteleostomi</taxon>
        <taxon>Mammalia</taxon>
        <taxon>Eutheria</taxon>
        <taxon>Laurasiatheria</taxon>
        <taxon>Carnivora</taxon>
        <taxon>Caniformia</taxon>
        <taxon>Canidae</taxon>
        <taxon>Canis</taxon>
    </lineage>
</organism>
<accession>A0A8C0K595</accession>
<feature type="binding site" evidence="11">
    <location>
        <position position="66"/>
    </location>
    <ligand>
        <name>Ca(2+)</name>
        <dbReference type="ChEBI" id="CHEBI:29108"/>
    </ligand>
</feature>
<dbReference type="GO" id="GO:0046471">
    <property type="term" value="P:phosphatidylglycerol metabolic process"/>
    <property type="evidence" value="ECO:0007669"/>
    <property type="project" value="Ensembl"/>
</dbReference>
<dbReference type="GeneTree" id="ENSGT00940000161938"/>
<feature type="disulfide bond" evidence="12">
    <location>
        <begin position="61"/>
        <end position="116"/>
    </location>
</feature>
<evidence type="ECO:0000256" key="2">
    <source>
        <dbReference type="ARBA" id="ARBA00007056"/>
    </source>
</evidence>
<dbReference type="PANTHER" id="PTHR11716">
    <property type="entry name" value="PHOSPHOLIPASE A2 FAMILY MEMBER"/>
    <property type="match status" value="1"/>
</dbReference>
<dbReference type="InterPro" id="IPR033112">
    <property type="entry name" value="PLA2_Asp_AS"/>
</dbReference>
<feature type="region of interest" description="Disordered" evidence="15">
    <location>
        <begin position="151"/>
        <end position="176"/>
    </location>
</feature>
<proteinExistence type="inferred from homology"/>
<dbReference type="GO" id="GO:0047498">
    <property type="term" value="F:calcium-dependent phospholipase A2 activity"/>
    <property type="evidence" value="ECO:0007669"/>
    <property type="project" value="Ensembl"/>
</dbReference>
<comment type="catalytic activity">
    <reaction evidence="8">
        <text>1-hexadecanoyl-2-(9Z-octadecenoyl)-sn-glycero-3-phosphocholine + H2O = 1-hexadecanoyl-sn-glycero-3-phosphocholine + (9Z)-octadecenoate + H(+)</text>
        <dbReference type="Rhea" id="RHEA:38779"/>
        <dbReference type="ChEBI" id="CHEBI:15377"/>
        <dbReference type="ChEBI" id="CHEBI:15378"/>
        <dbReference type="ChEBI" id="CHEBI:30823"/>
        <dbReference type="ChEBI" id="CHEBI:72998"/>
        <dbReference type="ChEBI" id="CHEBI:73001"/>
    </reaction>
    <physiologicalReaction direction="left-to-right" evidence="8">
        <dbReference type="Rhea" id="RHEA:38780"/>
    </physiologicalReaction>
</comment>
<feature type="active site" evidence="10">
    <location>
        <position position="65"/>
    </location>
</feature>
<protein>
    <recommendedName>
        <fullName evidence="14">Phospholipase A2</fullName>
        <ecNumber evidence="14">3.1.1.4</ecNumber>
    </recommendedName>
</protein>
<evidence type="ECO:0000259" key="16">
    <source>
        <dbReference type="SMART" id="SM00085"/>
    </source>
</evidence>
<dbReference type="CDD" id="cd00125">
    <property type="entry name" value="PLA2c"/>
    <property type="match status" value="1"/>
</dbReference>
<dbReference type="GO" id="GO:0005543">
    <property type="term" value="F:phospholipid binding"/>
    <property type="evidence" value="ECO:0007669"/>
    <property type="project" value="TreeGrafter"/>
</dbReference>
<evidence type="ECO:0000256" key="8">
    <source>
        <dbReference type="ARBA" id="ARBA00048699"/>
    </source>
</evidence>
<dbReference type="InterPro" id="IPR001211">
    <property type="entry name" value="PLA2"/>
</dbReference>
<evidence type="ECO:0000256" key="10">
    <source>
        <dbReference type="PIRSR" id="PIRSR601211-1"/>
    </source>
</evidence>
<comment type="cofactor">
    <cofactor evidence="11">
        <name>Ca(2+)</name>
        <dbReference type="ChEBI" id="CHEBI:29108"/>
    </cofactor>
    <text evidence="11">Binds 1 Ca(2+) ion per subunit.</text>
</comment>
<dbReference type="PROSITE" id="PS00118">
    <property type="entry name" value="PA2_HIS"/>
    <property type="match status" value="1"/>
</dbReference>
<evidence type="ECO:0000313" key="18">
    <source>
        <dbReference type="Proteomes" id="UP000694391"/>
    </source>
</evidence>
<evidence type="ECO:0000256" key="12">
    <source>
        <dbReference type="PIRSR" id="PIRSR601211-3"/>
    </source>
</evidence>
<dbReference type="Gene3D" id="1.20.90.10">
    <property type="entry name" value="Phospholipase A2 domain"/>
    <property type="match status" value="1"/>
</dbReference>
<feature type="disulfide bond" evidence="12">
    <location>
        <begin position="68"/>
        <end position="109"/>
    </location>
</feature>
<dbReference type="InterPro" id="IPR033113">
    <property type="entry name" value="PLA2_histidine"/>
</dbReference>